<name>A0ABQ7G7P4_DUNSA</name>
<protein>
    <recommendedName>
        <fullName evidence="3">Encoded protein</fullName>
    </recommendedName>
</protein>
<organism evidence="1 2">
    <name type="scientific">Dunaliella salina</name>
    <name type="common">Green alga</name>
    <name type="synonym">Protococcus salinus</name>
    <dbReference type="NCBI Taxonomy" id="3046"/>
    <lineage>
        <taxon>Eukaryota</taxon>
        <taxon>Viridiplantae</taxon>
        <taxon>Chlorophyta</taxon>
        <taxon>core chlorophytes</taxon>
        <taxon>Chlorophyceae</taxon>
        <taxon>CS clade</taxon>
        <taxon>Chlamydomonadales</taxon>
        <taxon>Dunaliellaceae</taxon>
        <taxon>Dunaliella</taxon>
    </lineage>
</organism>
<evidence type="ECO:0000313" key="2">
    <source>
        <dbReference type="Proteomes" id="UP000815325"/>
    </source>
</evidence>
<dbReference type="Proteomes" id="UP000815325">
    <property type="component" value="Unassembled WGS sequence"/>
</dbReference>
<evidence type="ECO:0008006" key="3">
    <source>
        <dbReference type="Google" id="ProtNLM"/>
    </source>
</evidence>
<proteinExistence type="predicted"/>
<dbReference type="EMBL" id="MU070022">
    <property type="protein sequence ID" value="KAF5830628.1"/>
    <property type="molecule type" value="Genomic_DNA"/>
</dbReference>
<accession>A0ABQ7G7P4</accession>
<gene>
    <name evidence="1" type="ORF">DUNSADRAFT_14252</name>
</gene>
<reference evidence="1" key="1">
    <citation type="submission" date="2017-08" db="EMBL/GenBank/DDBJ databases">
        <authorList>
            <person name="Polle J.E."/>
            <person name="Barry K."/>
            <person name="Cushman J."/>
            <person name="Schmutz J."/>
            <person name="Tran D."/>
            <person name="Hathwaick L.T."/>
            <person name="Yim W.C."/>
            <person name="Jenkins J."/>
            <person name="Mckie-Krisberg Z.M."/>
            <person name="Prochnik S."/>
            <person name="Lindquist E."/>
            <person name="Dockter R.B."/>
            <person name="Adam C."/>
            <person name="Molina H."/>
            <person name="Bunkerborg J."/>
            <person name="Jin E."/>
            <person name="Buchheim M."/>
            <person name="Magnuson J."/>
        </authorList>
    </citation>
    <scope>NUCLEOTIDE SEQUENCE</scope>
    <source>
        <strain evidence="1">CCAP 19/18</strain>
    </source>
</reference>
<comment type="caution">
    <text evidence="1">The sequence shown here is derived from an EMBL/GenBank/DDBJ whole genome shotgun (WGS) entry which is preliminary data.</text>
</comment>
<evidence type="ECO:0000313" key="1">
    <source>
        <dbReference type="EMBL" id="KAF5830628.1"/>
    </source>
</evidence>
<keyword evidence="2" id="KW-1185">Reference proteome</keyword>
<sequence length="91" mass="10989">MLKRDMRAQATCRAQTSMNGKPINSQNSQLRISQFLVFHYFYSYWCKVKHINHAFILLLKLNVAKRFRLLARGRRQARRTVHTLKMRIVRR</sequence>